<evidence type="ECO:0000313" key="2">
    <source>
        <dbReference type="EMBL" id="MCD2519548.1"/>
    </source>
</evidence>
<protein>
    <submittedName>
        <fullName evidence="2">Uncharacterized protein</fullName>
    </submittedName>
</protein>
<evidence type="ECO:0000313" key="3">
    <source>
        <dbReference type="Proteomes" id="UP001179361"/>
    </source>
</evidence>
<sequence length="137" mass="14879">MTSPSDTAPQPRFRPRPWTHLETPQDVELWIDEHNGALQELVKPTETGVGICFTLAEGGNVYMQTTGDAVVLDVEPEADWIAPLIVAATGAEPPRGQVWVLPDDRLVQLILGLSTLVLSTTLVVGHPFGARARRGAY</sequence>
<gene>
    <name evidence="2" type="ORF">LQ564_24900</name>
</gene>
<organism evidence="2 3">
    <name type="scientific">Massilia phyllostachyos</name>
    <dbReference type="NCBI Taxonomy" id="2898585"/>
    <lineage>
        <taxon>Bacteria</taxon>
        <taxon>Pseudomonadati</taxon>
        <taxon>Pseudomonadota</taxon>
        <taxon>Betaproteobacteria</taxon>
        <taxon>Burkholderiales</taxon>
        <taxon>Oxalobacteraceae</taxon>
        <taxon>Telluria group</taxon>
        <taxon>Massilia</taxon>
    </lineage>
</organism>
<keyword evidence="1" id="KW-1133">Transmembrane helix</keyword>
<proteinExistence type="predicted"/>
<accession>A0ABS8QCQ9</accession>
<name>A0ABS8QCQ9_9BURK</name>
<evidence type="ECO:0000256" key="1">
    <source>
        <dbReference type="SAM" id="Phobius"/>
    </source>
</evidence>
<reference evidence="2" key="1">
    <citation type="submission" date="2021-11" db="EMBL/GenBank/DDBJ databases">
        <title>The complete genome of Massilia sp sp. G4R7.</title>
        <authorList>
            <person name="Liu L."/>
            <person name="Yue J."/>
            <person name="Yuan J."/>
            <person name="Yang F."/>
            <person name="Li L."/>
        </authorList>
    </citation>
    <scope>NUCLEOTIDE SEQUENCE</scope>
    <source>
        <strain evidence="2">G4R7</strain>
    </source>
</reference>
<dbReference type="EMBL" id="JAJNOC010000014">
    <property type="protein sequence ID" value="MCD2519548.1"/>
    <property type="molecule type" value="Genomic_DNA"/>
</dbReference>
<keyword evidence="1" id="KW-0472">Membrane</keyword>
<keyword evidence="1" id="KW-0812">Transmembrane</keyword>
<comment type="caution">
    <text evidence="2">The sequence shown here is derived from an EMBL/GenBank/DDBJ whole genome shotgun (WGS) entry which is preliminary data.</text>
</comment>
<keyword evidence="3" id="KW-1185">Reference proteome</keyword>
<dbReference type="Proteomes" id="UP001179361">
    <property type="component" value="Unassembled WGS sequence"/>
</dbReference>
<feature type="transmembrane region" description="Helical" evidence="1">
    <location>
        <begin position="106"/>
        <end position="125"/>
    </location>
</feature>
<dbReference type="RefSeq" id="WP_231060817.1">
    <property type="nucleotide sequence ID" value="NZ_JAJNOC010000014.1"/>
</dbReference>